<gene>
    <name evidence="1" type="ORF">CJD36_011960</name>
</gene>
<accession>A0A2S7SUU2</accession>
<evidence type="ECO:0000313" key="2">
    <source>
        <dbReference type="Proteomes" id="UP000239872"/>
    </source>
</evidence>
<comment type="caution">
    <text evidence="1">The sequence shown here is derived from an EMBL/GenBank/DDBJ whole genome shotgun (WGS) entry which is preliminary data.</text>
</comment>
<dbReference type="OrthoDB" id="918051at2"/>
<evidence type="ECO:0000313" key="1">
    <source>
        <dbReference type="EMBL" id="PQJ10680.1"/>
    </source>
</evidence>
<reference evidence="1 2" key="1">
    <citation type="submission" date="2018-01" db="EMBL/GenBank/DDBJ databases">
        <title>A novel member of the phylum Bacteroidetes isolated from glacier ice.</title>
        <authorList>
            <person name="Liu Q."/>
            <person name="Xin Y.-H."/>
        </authorList>
    </citation>
    <scope>NUCLEOTIDE SEQUENCE [LARGE SCALE GENOMIC DNA]</scope>
    <source>
        <strain evidence="1 2">RB1R16</strain>
    </source>
</reference>
<dbReference type="RefSeq" id="WP_105039408.1">
    <property type="nucleotide sequence ID" value="NZ_PPSL01000003.1"/>
</dbReference>
<dbReference type="AlphaFoldDB" id="A0A2S7SUU2"/>
<evidence type="ECO:0008006" key="3">
    <source>
        <dbReference type="Google" id="ProtNLM"/>
    </source>
</evidence>
<protein>
    <recommendedName>
        <fullName evidence="3">WYL domain-containing protein</fullName>
    </recommendedName>
</protein>
<dbReference type="Proteomes" id="UP000239872">
    <property type="component" value="Unassembled WGS sequence"/>
</dbReference>
<organism evidence="1 2">
    <name type="scientific">Flavipsychrobacter stenotrophus</name>
    <dbReference type="NCBI Taxonomy" id="2077091"/>
    <lineage>
        <taxon>Bacteria</taxon>
        <taxon>Pseudomonadati</taxon>
        <taxon>Bacteroidota</taxon>
        <taxon>Chitinophagia</taxon>
        <taxon>Chitinophagales</taxon>
        <taxon>Chitinophagaceae</taxon>
        <taxon>Flavipsychrobacter</taxon>
    </lineage>
</organism>
<sequence length="417" mass="47533">MSLDKSFNIGDIVALGSHPFIASDSHTSIVLSGEPLHISPLMVIGEITRDTKNHFDEMTGMSQTTKSSSQCKCIWFSTKTQQFEETWISSKLLKVIEAAATEHLSFDELRKMGVGTKVHFITSKMEEGKRKSSLEEKNDYNQGPKKKINALLTFASPILEITGILKSETKEPVFDGKTGNRKREISKLLVKCKFFNQLSDKFSEIVLPVESIKYVEDVLKEDLLYFSMPRQIVYRSKSPRENQDNTLVETGKIYYCSGSYLVDCIDVINGISFDENINDLKGNFHIYRANTEIFSRYDERVDGNGNPILAYGNIPNIAVTITDNSKDVYYKIKYIGRYNGKTTVRYLSNCLILDSSEIIPETEDTYQYLKGWCHSKKDTRYFRLDRVIEIQKYDLKDIVVPSSSIPESFDAIETLTS</sequence>
<name>A0A2S7SUU2_9BACT</name>
<keyword evidence="2" id="KW-1185">Reference proteome</keyword>
<dbReference type="EMBL" id="PPSL01000003">
    <property type="protein sequence ID" value="PQJ10680.1"/>
    <property type="molecule type" value="Genomic_DNA"/>
</dbReference>
<proteinExistence type="predicted"/>